<evidence type="ECO:0000256" key="5">
    <source>
        <dbReference type="ARBA" id="ARBA00022989"/>
    </source>
</evidence>
<dbReference type="EMBL" id="HBGE01062136">
    <property type="protein sequence ID" value="CAD9160435.1"/>
    <property type="molecule type" value="Transcribed_RNA"/>
</dbReference>
<comment type="subcellular location">
    <subcellularLocation>
        <location evidence="1">Membrane</location>
        <topology evidence="1">Multi-pass membrane protein</topology>
    </subcellularLocation>
</comment>
<keyword evidence="4" id="KW-0677">Repeat</keyword>
<reference evidence="9" key="1">
    <citation type="submission" date="2021-01" db="EMBL/GenBank/DDBJ databases">
        <authorList>
            <person name="Corre E."/>
            <person name="Pelletier E."/>
            <person name="Niang G."/>
            <person name="Scheremetjew M."/>
            <person name="Finn R."/>
            <person name="Kale V."/>
            <person name="Holt S."/>
            <person name="Cochrane G."/>
            <person name="Meng A."/>
            <person name="Brown T."/>
            <person name="Cohen L."/>
        </authorList>
    </citation>
    <scope>NUCLEOTIDE SEQUENCE</scope>
    <source>
        <strain evidence="9">OF101</strain>
    </source>
</reference>
<dbReference type="AlphaFoldDB" id="A0A7S1RAF2"/>
<proteinExistence type="inferred from homology"/>
<dbReference type="PANTHER" id="PTHR12226:SF2">
    <property type="entry name" value="MANNOSE-P-DOLICHOL UTILIZATION DEFECT 1 PROTEIN"/>
    <property type="match status" value="1"/>
</dbReference>
<dbReference type="SMART" id="SM00679">
    <property type="entry name" value="CTNS"/>
    <property type="match status" value="2"/>
</dbReference>
<evidence type="ECO:0000256" key="3">
    <source>
        <dbReference type="ARBA" id="ARBA00022692"/>
    </source>
</evidence>
<dbReference type="InterPro" id="IPR016817">
    <property type="entry name" value="MannP-dilichol_defect-1"/>
</dbReference>
<organism evidence="9">
    <name type="scientific">Alexandrium catenella</name>
    <name type="common">Red tide dinoflagellate</name>
    <name type="synonym">Gonyaulax catenella</name>
    <dbReference type="NCBI Taxonomy" id="2925"/>
    <lineage>
        <taxon>Eukaryota</taxon>
        <taxon>Sar</taxon>
        <taxon>Alveolata</taxon>
        <taxon>Dinophyceae</taxon>
        <taxon>Gonyaulacales</taxon>
        <taxon>Pyrocystaceae</taxon>
        <taxon>Alexandrium</taxon>
    </lineage>
</organism>
<sequence length="199" mass="21111">MYKLPQIMRIHRARSAAGISLLGSSMAAADNLFSIAYSLANRHPVSTYGENVPQLATICLIILQILRYEFRVALAPLAACGCGMLAAAGAVCSVHRLLGARAGAALLGAMKASSMALSLTGSLPQVLQNWRARSAGELSLATSSLGLLGSWVRMYTVLKQLAGDKKMVAGQTVSVVSNTTLVLQILLYTRRGGRRRPRA</sequence>
<evidence type="ECO:0000256" key="1">
    <source>
        <dbReference type="ARBA" id="ARBA00004141"/>
    </source>
</evidence>
<comment type="similarity">
    <text evidence="7">Belongs to the MPDU1 (TC 2.A.43.3) family.</text>
</comment>
<protein>
    <recommendedName>
        <fullName evidence="10">Solute carrier family 66 member 3</fullName>
    </recommendedName>
</protein>
<evidence type="ECO:0000256" key="6">
    <source>
        <dbReference type="ARBA" id="ARBA00023136"/>
    </source>
</evidence>
<dbReference type="Pfam" id="PF04193">
    <property type="entry name" value="PQ-loop"/>
    <property type="match status" value="2"/>
</dbReference>
<feature type="transmembrane region" description="Helical" evidence="8">
    <location>
        <begin position="135"/>
        <end position="156"/>
    </location>
</feature>
<feature type="transmembrane region" description="Helical" evidence="8">
    <location>
        <begin position="77"/>
        <end position="98"/>
    </location>
</feature>
<evidence type="ECO:0000256" key="7">
    <source>
        <dbReference type="ARBA" id="ARBA00038475"/>
    </source>
</evidence>
<dbReference type="Gene3D" id="1.20.1280.290">
    <property type="match status" value="2"/>
</dbReference>
<dbReference type="PANTHER" id="PTHR12226">
    <property type="entry name" value="MANNOSE-P-DOLICHOL UTILIZATION DEFECT 1 LEC35 -RELATED"/>
    <property type="match status" value="1"/>
</dbReference>
<evidence type="ECO:0000313" key="9">
    <source>
        <dbReference type="EMBL" id="CAD9160435.1"/>
    </source>
</evidence>
<evidence type="ECO:0000256" key="2">
    <source>
        <dbReference type="ARBA" id="ARBA00022448"/>
    </source>
</evidence>
<dbReference type="GO" id="GO:0016020">
    <property type="term" value="C:membrane"/>
    <property type="evidence" value="ECO:0007669"/>
    <property type="project" value="UniProtKB-SubCell"/>
</dbReference>
<accession>A0A7S1RAF2</accession>
<keyword evidence="6 8" id="KW-0472">Membrane</keyword>
<keyword evidence="3 8" id="KW-0812">Transmembrane</keyword>
<name>A0A7S1RAF2_ALECA</name>
<dbReference type="InterPro" id="IPR006603">
    <property type="entry name" value="PQ-loop_rpt"/>
</dbReference>
<gene>
    <name evidence="9" type="ORF">ACAT0790_LOCUS37200</name>
</gene>
<feature type="transmembrane region" description="Helical" evidence="8">
    <location>
        <begin position="168"/>
        <end position="188"/>
    </location>
</feature>
<keyword evidence="5 8" id="KW-1133">Transmembrane helix</keyword>
<evidence type="ECO:0008006" key="10">
    <source>
        <dbReference type="Google" id="ProtNLM"/>
    </source>
</evidence>
<keyword evidence="2" id="KW-0813">Transport</keyword>
<evidence type="ECO:0000256" key="4">
    <source>
        <dbReference type="ARBA" id="ARBA00022737"/>
    </source>
</evidence>
<evidence type="ECO:0000256" key="8">
    <source>
        <dbReference type="SAM" id="Phobius"/>
    </source>
</evidence>